<organism evidence="2 3">
    <name type="scientific">Clathrospora elynae</name>
    <dbReference type="NCBI Taxonomy" id="706981"/>
    <lineage>
        <taxon>Eukaryota</taxon>
        <taxon>Fungi</taxon>
        <taxon>Dikarya</taxon>
        <taxon>Ascomycota</taxon>
        <taxon>Pezizomycotina</taxon>
        <taxon>Dothideomycetes</taxon>
        <taxon>Pleosporomycetidae</taxon>
        <taxon>Pleosporales</taxon>
        <taxon>Diademaceae</taxon>
        <taxon>Clathrospora</taxon>
    </lineage>
</organism>
<evidence type="ECO:0000256" key="1">
    <source>
        <dbReference type="SAM" id="MobiDB-lite"/>
    </source>
</evidence>
<gene>
    <name evidence="2" type="ORF">EJ02DRAFT_357623</name>
</gene>
<reference evidence="2" key="1">
    <citation type="journal article" date="2020" name="Stud. Mycol.">
        <title>101 Dothideomycetes genomes: a test case for predicting lifestyles and emergence of pathogens.</title>
        <authorList>
            <person name="Haridas S."/>
            <person name="Albert R."/>
            <person name="Binder M."/>
            <person name="Bloem J."/>
            <person name="Labutti K."/>
            <person name="Salamov A."/>
            <person name="Andreopoulos B."/>
            <person name="Baker S."/>
            <person name="Barry K."/>
            <person name="Bills G."/>
            <person name="Bluhm B."/>
            <person name="Cannon C."/>
            <person name="Castanera R."/>
            <person name="Culley D."/>
            <person name="Daum C."/>
            <person name="Ezra D."/>
            <person name="Gonzalez J."/>
            <person name="Henrissat B."/>
            <person name="Kuo A."/>
            <person name="Liang C."/>
            <person name="Lipzen A."/>
            <person name="Lutzoni F."/>
            <person name="Magnuson J."/>
            <person name="Mondo S."/>
            <person name="Nolan M."/>
            <person name="Ohm R."/>
            <person name="Pangilinan J."/>
            <person name="Park H.-J."/>
            <person name="Ramirez L."/>
            <person name="Alfaro M."/>
            <person name="Sun H."/>
            <person name="Tritt A."/>
            <person name="Yoshinaga Y."/>
            <person name="Zwiers L.-H."/>
            <person name="Turgeon B."/>
            <person name="Goodwin S."/>
            <person name="Spatafora J."/>
            <person name="Crous P."/>
            <person name="Grigoriev I."/>
        </authorList>
    </citation>
    <scope>NUCLEOTIDE SEQUENCE</scope>
    <source>
        <strain evidence="2">CBS 161.51</strain>
    </source>
</reference>
<keyword evidence="3" id="KW-1185">Reference proteome</keyword>
<protein>
    <submittedName>
        <fullName evidence="2">Uncharacterized protein</fullName>
    </submittedName>
</protein>
<feature type="compositionally biased region" description="Polar residues" evidence="1">
    <location>
        <begin position="88"/>
        <end position="97"/>
    </location>
</feature>
<sequence length="134" mass="14546">HIAEVAEMDLAMCGPFGADHGTKMYDIASGDGRYQFGHELLNKGVMDYATRVATSDSATNGSLDGSSRAIDFHSIEESGTAKEDHSATHFQPSNRASDYQEKGYHPTAAHEGNLDVVVEHAFSVWDTESRCHGK</sequence>
<feature type="compositionally biased region" description="Basic and acidic residues" evidence="1">
    <location>
        <begin position="73"/>
        <end position="87"/>
    </location>
</feature>
<dbReference type="Proteomes" id="UP000800038">
    <property type="component" value="Unassembled WGS sequence"/>
</dbReference>
<evidence type="ECO:0000313" key="2">
    <source>
        <dbReference type="EMBL" id="KAF1937086.1"/>
    </source>
</evidence>
<dbReference type="OrthoDB" id="3562657at2759"/>
<feature type="non-terminal residue" evidence="2">
    <location>
        <position position="1"/>
    </location>
</feature>
<name>A0A6A5SEZ8_9PLEO</name>
<dbReference type="EMBL" id="ML976154">
    <property type="protein sequence ID" value="KAF1937086.1"/>
    <property type="molecule type" value="Genomic_DNA"/>
</dbReference>
<accession>A0A6A5SEZ8</accession>
<dbReference type="AlphaFoldDB" id="A0A6A5SEZ8"/>
<proteinExistence type="predicted"/>
<feature type="region of interest" description="Disordered" evidence="1">
    <location>
        <begin position="73"/>
        <end position="108"/>
    </location>
</feature>
<evidence type="ECO:0000313" key="3">
    <source>
        <dbReference type="Proteomes" id="UP000800038"/>
    </source>
</evidence>